<dbReference type="Proteomes" id="UP000255168">
    <property type="component" value="Plasmid II"/>
</dbReference>
<proteinExistence type="predicted"/>
<evidence type="ECO:0000313" key="1">
    <source>
        <dbReference type="EMBL" id="SPD59317.1"/>
    </source>
</evidence>
<accession>A0A375HR82</accession>
<geneLocation type="plasmid" evidence="2">
    <name>ii</name>
</geneLocation>
<dbReference type="AlphaFoldDB" id="A0A375HR82"/>
<reference evidence="1 2" key="1">
    <citation type="submission" date="2018-01" db="EMBL/GenBank/DDBJ databases">
        <authorList>
            <person name="Clerissi C."/>
        </authorList>
    </citation>
    <scope>NUCLEOTIDE SEQUENCE [LARGE SCALE GENOMIC DNA]</scope>
    <source>
        <strain evidence="1">Cupriavidus taiwanensis STM 6160</strain>
        <plasmid evidence="2">ii</plasmid>
    </source>
</reference>
<keyword evidence="1" id="KW-0614">Plasmid</keyword>
<evidence type="ECO:0000313" key="2">
    <source>
        <dbReference type="Proteomes" id="UP000255168"/>
    </source>
</evidence>
<dbReference type="EMBL" id="LT984807">
    <property type="protein sequence ID" value="SPD59317.1"/>
    <property type="molecule type" value="Genomic_DNA"/>
</dbReference>
<sequence>MVSLALALGYYRFGNWRGSQILPVAPHPAEAVGQAPDTSMGTPCEDAGEVVEPAGAATPAAEAAR</sequence>
<protein>
    <submittedName>
        <fullName evidence="1">Uncharacterized protein</fullName>
    </submittedName>
</protein>
<organism evidence="1 2">
    <name type="scientific">Cupriavidus neocaledonicus</name>
    <dbReference type="NCBI Taxonomy" id="1040979"/>
    <lineage>
        <taxon>Bacteria</taxon>
        <taxon>Pseudomonadati</taxon>
        <taxon>Pseudomonadota</taxon>
        <taxon>Betaproteobacteria</taxon>
        <taxon>Burkholderiales</taxon>
        <taxon>Burkholderiaceae</taxon>
        <taxon>Cupriavidus</taxon>
    </lineage>
</organism>
<name>A0A375HR82_9BURK</name>
<gene>
    <name evidence="1" type="ORF">CBM2607_MP10719</name>
</gene>